<evidence type="ECO:0000313" key="1">
    <source>
        <dbReference type="EMBL" id="SCW27741.1"/>
    </source>
</evidence>
<dbReference type="InterPro" id="IPR016181">
    <property type="entry name" value="Acyl_CoA_acyltransferase"/>
</dbReference>
<reference evidence="1 2" key="1">
    <citation type="submission" date="2016-10" db="EMBL/GenBank/DDBJ databases">
        <authorList>
            <person name="de Groot N.N."/>
        </authorList>
    </citation>
    <scope>NUCLEOTIDE SEQUENCE [LARGE SCALE GENOMIC DNA]</scope>
    <source>
        <strain evidence="1 2">CGMCC 1.3401</strain>
    </source>
</reference>
<protein>
    <submittedName>
        <fullName evidence="1">Uncharacterized protein</fullName>
    </submittedName>
</protein>
<dbReference type="Proteomes" id="UP000199542">
    <property type="component" value="Unassembled WGS sequence"/>
</dbReference>
<sequence length="74" mass="8475">MAKVEIREARQGGLSDGDMCGNGQQMIEFYVSEAKGRGLLHVQLIFHAKRRYAHRFYECLGFKLSHLGFKMALK</sequence>
<proteinExistence type="predicted"/>
<organism evidence="1 2">
    <name type="scientific">Rhizobium mongolense subsp. loessense</name>
    <dbReference type="NCBI Taxonomy" id="158890"/>
    <lineage>
        <taxon>Bacteria</taxon>
        <taxon>Pseudomonadati</taxon>
        <taxon>Pseudomonadota</taxon>
        <taxon>Alphaproteobacteria</taxon>
        <taxon>Hyphomicrobiales</taxon>
        <taxon>Rhizobiaceae</taxon>
        <taxon>Rhizobium/Agrobacterium group</taxon>
        <taxon>Rhizobium</taxon>
    </lineage>
</organism>
<evidence type="ECO:0000313" key="2">
    <source>
        <dbReference type="Proteomes" id="UP000199542"/>
    </source>
</evidence>
<dbReference type="EMBL" id="FMTM01000001">
    <property type="protein sequence ID" value="SCW27741.1"/>
    <property type="molecule type" value="Genomic_DNA"/>
</dbReference>
<name>A0A1G4P6E6_9HYPH</name>
<accession>A0A1G4P6E6</accession>
<dbReference type="AlphaFoldDB" id="A0A1G4P6E6"/>
<dbReference type="SUPFAM" id="SSF55729">
    <property type="entry name" value="Acyl-CoA N-acyltransferases (Nat)"/>
    <property type="match status" value="1"/>
</dbReference>
<gene>
    <name evidence="1" type="ORF">SAMN02927900_00034</name>
</gene>
<dbReference type="Gene3D" id="3.40.630.30">
    <property type="match status" value="1"/>
</dbReference>